<name>A0A371EVW5_MUCPR</name>
<evidence type="ECO:0000259" key="1">
    <source>
        <dbReference type="Pfam" id="PF04937"/>
    </source>
</evidence>
<protein>
    <recommendedName>
        <fullName evidence="1">DUF659 domain-containing protein</fullName>
    </recommendedName>
</protein>
<proteinExistence type="predicted"/>
<dbReference type="EMBL" id="QJKJ01011806">
    <property type="protein sequence ID" value="RDX70187.1"/>
    <property type="molecule type" value="Genomic_DNA"/>
</dbReference>
<feature type="domain" description="DUF659" evidence="1">
    <location>
        <begin position="1"/>
        <end position="50"/>
    </location>
</feature>
<reference evidence="2" key="1">
    <citation type="submission" date="2018-05" db="EMBL/GenBank/DDBJ databases">
        <title>Draft genome of Mucuna pruriens seed.</title>
        <authorList>
            <person name="Nnadi N.E."/>
            <person name="Vos R."/>
            <person name="Hasami M.H."/>
            <person name="Devisetty U.K."/>
            <person name="Aguiy J.C."/>
        </authorList>
    </citation>
    <scope>NUCLEOTIDE SEQUENCE [LARGE SCALE GENOMIC DNA]</scope>
    <source>
        <strain evidence="2">JCA_2017</strain>
    </source>
</reference>
<gene>
    <name evidence="2" type="ORF">CR513_50602</name>
</gene>
<comment type="caution">
    <text evidence="2">The sequence shown here is derived from an EMBL/GenBank/DDBJ whole genome shotgun (WGS) entry which is preliminary data.</text>
</comment>
<dbReference type="OrthoDB" id="2442898at2759"/>
<dbReference type="InterPro" id="IPR007021">
    <property type="entry name" value="DUF659"/>
</dbReference>
<evidence type="ECO:0000313" key="3">
    <source>
        <dbReference type="Proteomes" id="UP000257109"/>
    </source>
</evidence>
<dbReference type="Proteomes" id="UP000257109">
    <property type="component" value="Unassembled WGS sequence"/>
</dbReference>
<evidence type="ECO:0000313" key="2">
    <source>
        <dbReference type="EMBL" id="RDX70187.1"/>
    </source>
</evidence>
<dbReference type="Pfam" id="PF04937">
    <property type="entry name" value="DUF659"/>
    <property type="match status" value="1"/>
</dbReference>
<dbReference type="SUPFAM" id="SSF53098">
    <property type="entry name" value="Ribonuclease H-like"/>
    <property type="match status" value="1"/>
</dbReference>
<dbReference type="AlphaFoldDB" id="A0A371EVW5"/>
<feature type="non-terminal residue" evidence="2">
    <location>
        <position position="1"/>
    </location>
</feature>
<organism evidence="2 3">
    <name type="scientific">Mucuna pruriens</name>
    <name type="common">Velvet bean</name>
    <name type="synonym">Dolichos pruriens</name>
    <dbReference type="NCBI Taxonomy" id="157652"/>
    <lineage>
        <taxon>Eukaryota</taxon>
        <taxon>Viridiplantae</taxon>
        <taxon>Streptophyta</taxon>
        <taxon>Embryophyta</taxon>
        <taxon>Tracheophyta</taxon>
        <taxon>Spermatophyta</taxon>
        <taxon>Magnoliopsida</taxon>
        <taxon>eudicotyledons</taxon>
        <taxon>Gunneridae</taxon>
        <taxon>Pentapetalae</taxon>
        <taxon>rosids</taxon>
        <taxon>fabids</taxon>
        <taxon>Fabales</taxon>
        <taxon>Fabaceae</taxon>
        <taxon>Papilionoideae</taxon>
        <taxon>50 kb inversion clade</taxon>
        <taxon>NPAAA clade</taxon>
        <taxon>indigoferoid/millettioid clade</taxon>
        <taxon>Phaseoleae</taxon>
        <taxon>Mucuna</taxon>
    </lineage>
</organism>
<sequence length="95" mass="10686">MFIKSIDAFEFMKTGDKVYQLLNSLVEEIGEKDVIQVVTDNGSNYVMASYIYTHSMALNIMRKFTNKSKLVRHGVTRFAATFLSVAKIAQAKGQS</sequence>
<dbReference type="InterPro" id="IPR012337">
    <property type="entry name" value="RNaseH-like_sf"/>
</dbReference>
<accession>A0A371EVW5</accession>
<keyword evidence="3" id="KW-1185">Reference proteome</keyword>